<dbReference type="Proteomes" id="UP001057402">
    <property type="component" value="Chromosome 2"/>
</dbReference>
<protein>
    <submittedName>
        <fullName evidence="1">Uncharacterized protein</fullName>
    </submittedName>
</protein>
<keyword evidence="2" id="KW-1185">Reference proteome</keyword>
<organism evidence="1 2">
    <name type="scientific">Melastoma candidum</name>
    <dbReference type="NCBI Taxonomy" id="119954"/>
    <lineage>
        <taxon>Eukaryota</taxon>
        <taxon>Viridiplantae</taxon>
        <taxon>Streptophyta</taxon>
        <taxon>Embryophyta</taxon>
        <taxon>Tracheophyta</taxon>
        <taxon>Spermatophyta</taxon>
        <taxon>Magnoliopsida</taxon>
        <taxon>eudicotyledons</taxon>
        <taxon>Gunneridae</taxon>
        <taxon>Pentapetalae</taxon>
        <taxon>rosids</taxon>
        <taxon>malvids</taxon>
        <taxon>Myrtales</taxon>
        <taxon>Melastomataceae</taxon>
        <taxon>Melastomatoideae</taxon>
        <taxon>Melastomateae</taxon>
        <taxon>Melastoma</taxon>
    </lineage>
</organism>
<evidence type="ECO:0000313" key="1">
    <source>
        <dbReference type="EMBL" id="KAI4387282.1"/>
    </source>
</evidence>
<proteinExistence type="predicted"/>
<dbReference type="EMBL" id="CM042881">
    <property type="protein sequence ID" value="KAI4387282.1"/>
    <property type="molecule type" value="Genomic_DNA"/>
</dbReference>
<comment type="caution">
    <text evidence="1">The sequence shown here is derived from an EMBL/GenBank/DDBJ whole genome shotgun (WGS) entry which is preliminary data.</text>
</comment>
<reference evidence="2" key="1">
    <citation type="journal article" date="2023" name="Front. Plant Sci.">
        <title>Chromosomal-level genome assembly of Melastoma candidum provides insights into trichome evolution.</title>
        <authorList>
            <person name="Zhong Y."/>
            <person name="Wu W."/>
            <person name="Sun C."/>
            <person name="Zou P."/>
            <person name="Liu Y."/>
            <person name="Dai S."/>
            <person name="Zhou R."/>
        </authorList>
    </citation>
    <scope>NUCLEOTIDE SEQUENCE [LARGE SCALE GENOMIC DNA]</scope>
</reference>
<name>A0ACB9S7T0_9MYRT</name>
<sequence length="1443" mass="159814">MLTRICVSGRTGSVRAKSKAADHSFGNRRLQPFPSLAFPSISAFLCATDSTSNPPKMTTEAAAQPSPLLKNNGKKKKKKKNGGRVQGQAQTQPQQQQRGERQKMKNKKKNKMDEQQQGSRPGSGGGGGGKGVEAAQVRGRMVSTYRRILREFLASNDRVYTFDPSLSKKERAVVHEVSNSLGLKSKSAGRGNQRKISVYKRGNEFEGDKKENIPCLALSTEGKKILNDLFTRYPPGDGVETVAIEKRGISNREKRTMGMQDEFFLKPSTSQTEIKKKLESLSSRLEKEADLRQITEKRSKLPIASFKDNITSAVNSHQVVLISGETGCGKTTQVPQFLLDSMWAAGKACKIVCTQPRRISAISVAERISCERGENVGGDVGYKIRLESKGGKHSSILFCTNGILLKVLVSNNPSGSKGLTNQRAGDRLSDITHIVVDEIHERDRFADLMLAILRDMLPSYPHLRLILMSATLDAERFANYFGGCPIIRVPGFTYPVKRIYLEDTLLLLQSKQHSHRDTTSATAPSDDLELLEDDKAALDDAINSAWIYDDFDPLLDLVTSKETSKVYNYQHSQTGMTPLMVFAGKGRAGDVLMLLSFGADCHLKAMNGLTAVDLAERENHHEVSELIKGHMENALVDAKNGQMLSDKYLSEVKSELIDVVLLERLLKNICHEQEDGAILVFLPGWEEISRVRDRLLQSHFFSNASAFNILPLHSMIPSDEQKKVFQRSLAGCRKIILSTNIAETAITIDDVVYVIDCGRMKEKSYDPYKNVSTLESQWISKASAKQRAGRAGRCMPGICYHLYSKVRAVSLPDFPIPELRRMPIEELCLQVKMLDPNCALEDFLQKTLDPPVPETIRNAILALQDIGALTLDEKLTELGEKLASLPVHPSTGRMIFFALLVNCLDPALTLACAYDCKDPFVLPMELDEKKKADAAKAELASLYDGHSDHLAVVAAFECWKKAKDKGQLNLFCSQYFVSNRSMHMLFRMRKQLQRELVRLGYIPEDISGCSLNARDPGIVHAVLVSGLYPMVGKLLKPRKKGRPMVEIANGDRARINLRSNNSRLSLKEEQLLLAFHEITRGDGGTYIRSSTVVGPLSVLLFAKEIAVAPASGSDDQGDAAKSNNGDMSDDNSEDDERDGKDRKVEDNILSSPSSMVTVVVDCWLSFRLTALDIAQIYCLREQLTDAILFKVRRPSTILPPILGAYMYALACLLSYDGLSGISLPSPKSPEWLSISKPSKMTREPGREGPRTPSDFLVSLMSPDGHRKPMDMNYNAGLENEVENHDNGSRSIHIPEQPLPFDRNASLNLSMNEQYGNGSPRQSSHRSFRYNGPTAAFNSNVPMNQRYGNGLPRQSYYQEIPPESPRRFPNSGHRAGVDVGKRKVKGKGRSGQGIQQPEPVTPAYKTPNQKTTKKAAMLVGYGAGTFGPYGPTRGDSLKRQREIG</sequence>
<accession>A0ACB9S7T0</accession>
<gene>
    <name evidence="1" type="ORF">MLD38_005125</name>
</gene>
<evidence type="ECO:0000313" key="2">
    <source>
        <dbReference type="Proteomes" id="UP001057402"/>
    </source>
</evidence>